<dbReference type="InterPro" id="IPR036249">
    <property type="entry name" value="Thioredoxin-like_sf"/>
</dbReference>
<dbReference type="RefSeq" id="WP_055449133.1">
    <property type="nucleotide sequence ID" value="NZ_CYHF01000001.1"/>
</dbReference>
<accession>A0A0K6HQW6</accession>
<evidence type="ECO:0000256" key="2">
    <source>
        <dbReference type="ARBA" id="ARBA00022714"/>
    </source>
</evidence>
<dbReference type="CDD" id="cd03028">
    <property type="entry name" value="GRX_PICOT_like"/>
    <property type="match status" value="1"/>
</dbReference>
<keyword evidence="4 8" id="KW-0408">Iron</keyword>
<dbReference type="NCBIfam" id="TIGR00365">
    <property type="entry name" value="Grx4 family monothiol glutaredoxin"/>
    <property type="match status" value="1"/>
</dbReference>
<dbReference type="GO" id="GO:0015036">
    <property type="term" value="F:disulfide oxidoreductase activity"/>
    <property type="evidence" value="ECO:0007669"/>
    <property type="project" value="InterPro"/>
</dbReference>
<dbReference type="AlphaFoldDB" id="A0A0K6HQW6"/>
<evidence type="ECO:0000313" key="11">
    <source>
        <dbReference type="Proteomes" id="UP000183649"/>
    </source>
</evidence>
<feature type="binding site" evidence="8">
    <location>
        <position position="30"/>
    </location>
    <ligand>
        <name>[2Fe-2S] cluster</name>
        <dbReference type="ChEBI" id="CHEBI:190135"/>
        <note>ligand shared between dimeric partners</note>
    </ligand>
</feature>
<evidence type="ECO:0000256" key="7">
    <source>
        <dbReference type="PIRNR" id="PIRNR005894"/>
    </source>
</evidence>
<dbReference type="GO" id="GO:0051537">
    <property type="term" value="F:2 iron, 2 sulfur cluster binding"/>
    <property type="evidence" value="ECO:0007669"/>
    <property type="project" value="UniProtKB-KW"/>
</dbReference>
<proteinExistence type="inferred from homology"/>
<dbReference type="FunFam" id="3.40.30.10:FF:000005">
    <property type="entry name" value="Glutaredoxin 5"/>
    <property type="match status" value="1"/>
</dbReference>
<dbReference type="EMBL" id="CYHF01000001">
    <property type="protein sequence ID" value="CUA93269.1"/>
    <property type="molecule type" value="Genomic_DNA"/>
</dbReference>
<dbReference type="PIRSF" id="PIRSF005894">
    <property type="entry name" value="Monothiol_GRX"/>
    <property type="match status" value="1"/>
</dbReference>
<evidence type="ECO:0000256" key="5">
    <source>
        <dbReference type="ARBA" id="ARBA00023014"/>
    </source>
</evidence>
<evidence type="ECO:0000259" key="9">
    <source>
        <dbReference type="Pfam" id="PF00462"/>
    </source>
</evidence>
<comment type="similarity">
    <text evidence="1 7">Belongs to the glutaredoxin family. Monothiol subfamily.</text>
</comment>
<evidence type="ECO:0000313" key="10">
    <source>
        <dbReference type="EMBL" id="CUA93269.1"/>
    </source>
</evidence>
<feature type="domain" description="Glutaredoxin" evidence="9">
    <location>
        <begin position="17"/>
        <end position="82"/>
    </location>
</feature>
<evidence type="ECO:0000256" key="3">
    <source>
        <dbReference type="ARBA" id="ARBA00022723"/>
    </source>
</evidence>
<evidence type="ECO:0000256" key="4">
    <source>
        <dbReference type="ARBA" id="ARBA00023004"/>
    </source>
</evidence>
<dbReference type="PROSITE" id="PS51354">
    <property type="entry name" value="GLUTAREDOXIN_2"/>
    <property type="match status" value="1"/>
</dbReference>
<keyword evidence="2 8" id="KW-0001">2Fe-2S</keyword>
<gene>
    <name evidence="10" type="ORF">Ga0061069_101168</name>
</gene>
<evidence type="ECO:0000256" key="1">
    <source>
        <dbReference type="ARBA" id="ARBA00009630"/>
    </source>
</evidence>
<sequence length="105" mass="11450">MSSVQEQIDQIVKNNDVVLFMKGSPQFPMCGFSGRAVQLLKACGVSQIKAVDVLQDEAIRQGIKEYANWPTIPQLYVKGEFVGGSDIMAEMAQSGELQTLLSGLK</sequence>
<dbReference type="Gene3D" id="3.40.30.10">
    <property type="entry name" value="Glutaredoxin"/>
    <property type="match status" value="1"/>
</dbReference>
<dbReference type="InterPro" id="IPR004480">
    <property type="entry name" value="Monothiol_GRX-rel"/>
</dbReference>
<keyword evidence="6" id="KW-0676">Redox-active center</keyword>
<protein>
    <recommendedName>
        <fullName evidence="7">Glutaredoxin</fullName>
    </recommendedName>
</protein>
<keyword evidence="3 8" id="KW-0479">Metal-binding</keyword>
<dbReference type="GO" id="GO:0046872">
    <property type="term" value="F:metal ion binding"/>
    <property type="evidence" value="ECO:0007669"/>
    <property type="project" value="UniProtKB-KW"/>
</dbReference>
<dbReference type="PANTHER" id="PTHR10293:SF72">
    <property type="entry name" value="MONOTHIOL GLUTAREDOXIN-S14, CHLOROPLASTIC"/>
    <property type="match status" value="1"/>
</dbReference>
<evidence type="ECO:0000256" key="8">
    <source>
        <dbReference type="PIRSR" id="PIRSR005894-2"/>
    </source>
</evidence>
<evidence type="ECO:0000256" key="6">
    <source>
        <dbReference type="ARBA" id="ARBA00023284"/>
    </source>
</evidence>
<dbReference type="OrthoDB" id="9804115at2"/>
<dbReference type="Proteomes" id="UP000183649">
    <property type="component" value="Unassembled WGS sequence"/>
</dbReference>
<dbReference type="PANTHER" id="PTHR10293">
    <property type="entry name" value="GLUTAREDOXIN FAMILY MEMBER"/>
    <property type="match status" value="1"/>
</dbReference>
<keyword evidence="11" id="KW-1185">Reference proteome</keyword>
<name>A0A0K6HQW6_9BURK</name>
<keyword evidence="5 8" id="KW-0411">Iron-sulfur</keyword>
<dbReference type="InterPro" id="IPR014434">
    <property type="entry name" value="Monothiol_GRX"/>
</dbReference>
<dbReference type="Pfam" id="PF00462">
    <property type="entry name" value="Glutaredoxin"/>
    <property type="match status" value="1"/>
</dbReference>
<dbReference type="InterPro" id="IPR002109">
    <property type="entry name" value="Glutaredoxin"/>
</dbReference>
<dbReference type="InterPro" id="IPR033658">
    <property type="entry name" value="GRX_PICOT-like"/>
</dbReference>
<reference evidence="11" key="1">
    <citation type="submission" date="2015-08" db="EMBL/GenBank/DDBJ databases">
        <authorList>
            <person name="Varghese N."/>
        </authorList>
    </citation>
    <scope>NUCLEOTIDE SEQUENCE [LARGE SCALE GENOMIC DNA]</scope>
    <source>
        <strain evidence="11">DSM 18181</strain>
    </source>
</reference>
<organism evidence="10 11">
    <name type="scientific">Thiomonas bhubaneswarensis</name>
    <dbReference type="NCBI Taxonomy" id="339866"/>
    <lineage>
        <taxon>Bacteria</taxon>
        <taxon>Pseudomonadati</taxon>
        <taxon>Pseudomonadota</taxon>
        <taxon>Betaproteobacteria</taxon>
        <taxon>Burkholderiales</taxon>
        <taxon>Thiomonas</taxon>
    </lineage>
</organism>
<dbReference type="STRING" id="339866.GCA_001418255_00166"/>
<dbReference type="SUPFAM" id="SSF52833">
    <property type="entry name" value="Thioredoxin-like"/>
    <property type="match status" value="1"/>
</dbReference>